<reference evidence="1 2" key="1">
    <citation type="submission" date="2014-04" db="EMBL/GenBank/DDBJ databases">
        <title>Evolutionary Origins and Diversification of the Mycorrhizal Mutualists.</title>
        <authorList>
            <consortium name="DOE Joint Genome Institute"/>
            <consortium name="Mycorrhizal Genomics Consortium"/>
            <person name="Kohler A."/>
            <person name="Kuo A."/>
            <person name="Nagy L.G."/>
            <person name="Floudas D."/>
            <person name="Copeland A."/>
            <person name="Barry K.W."/>
            <person name="Cichocki N."/>
            <person name="Veneault-Fourrey C."/>
            <person name="LaButti K."/>
            <person name="Lindquist E.A."/>
            <person name="Lipzen A."/>
            <person name="Lundell T."/>
            <person name="Morin E."/>
            <person name="Murat C."/>
            <person name="Riley R."/>
            <person name="Ohm R."/>
            <person name="Sun H."/>
            <person name="Tunlid A."/>
            <person name="Henrissat B."/>
            <person name="Grigoriev I.V."/>
            <person name="Hibbett D.S."/>
            <person name="Martin F."/>
        </authorList>
    </citation>
    <scope>NUCLEOTIDE SEQUENCE [LARGE SCALE GENOMIC DNA]</scope>
    <source>
        <strain evidence="1 2">Koide BX008</strain>
    </source>
</reference>
<dbReference type="InParanoid" id="A0A0C2WHI9"/>
<name>A0A0C2WHI9_AMAMK</name>
<dbReference type="Proteomes" id="UP000054549">
    <property type="component" value="Unassembled WGS sequence"/>
</dbReference>
<dbReference type="HOGENOM" id="CLU_1245061_0_0_1"/>
<evidence type="ECO:0000313" key="1">
    <source>
        <dbReference type="EMBL" id="KIL55568.1"/>
    </source>
</evidence>
<protein>
    <submittedName>
        <fullName evidence="1">Uncharacterized protein</fullName>
    </submittedName>
</protein>
<accession>A0A0C2WHI9</accession>
<gene>
    <name evidence="1" type="ORF">M378DRAFT_584640</name>
</gene>
<keyword evidence="2" id="KW-1185">Reference proteome</keyword>
<sequence>MSSIYADNVVAPWIQNNRWSTTGEEDDDLLVISVPSAASADVNGPVQWNSGVSGQFEVYTHWDLAQERLNQTSVHIEVPGFGPVVFFSDKSIDMKNTKPISVSLPGAGVYGDVQFVYGDAKKDIKLNWNITVPWFGHLNDGRSLFPTERSSPFLANKLQNVKVITDSEVSALKAAPLSEFQVVRDRADKELILFDTSAEGRFLLSVSLFKFNPWSRNDSAKQ</sequence>
<organism evidence="1 2">
    <name type="scientific">Amanita muscaria (strain Koide BX008)</name>
    <dbReference type="NCBI Taxonomy" id="946122"/>
    <lineage>
        <taxon>Eukaryota</taxon>
        <taxon>Fungi</taxon>
        <taxon>Dikarya</taxon>
        <taxon>Basidiomycota</taxon>
        <taxon>Agaricomycotina</taxon>
        <taxon>Agaricomycetes</taxon>
        <taxon>Agaricomycetidae</taxon>
        <taxon>Agaricales</taxon>
        <taxon>Pluteineae</taxon>
        <taxon>Amanitaceae</taxon>
        <taxon>Amanita</taxon>
    </lineage>
</organism>
<proteinExistence type="predicted"/>
<dbReference type="OrthoDB" id="3066632at2759"/>
<dbReference type="AlphaFoldDB" id="A0A0C2WHI9"/>
<evidence type="ECO:0000313" key="2">
    <source>
        <dbReference type="Proteomes" id="UP000054549"/>
    </source>
</evidence>
<dbReference type="EMBL" id="KN818499">
    <property type="protein sequence ID" value="KIL55568.1"/>
    <property type="molecule type" value="Genomic_DNA"/>
</dbReference>